<feature type="repeat" description="ANK" evidence="16">
    <location>
        <begin position="48"/>
        <end position="81"/>
    </location>
</feature>
<dbReference type="GO" id="GO:0090729">
    <property type="term" value="F:toxin activity"/>
    <property type="evidence" value="ECO:0007669"/>
    <property type="project" value="UniProtKB-KW"/>
</dbReference>
<accession>A0AAV6UCR8</accession>
<evidence type="ECO:0000256" key="8">
    <source>
        <dbReference type="ARBA" id="ARBA00022737"/>
    </source>
</evidence>
<evidence type="ECO:0000256" key="15">
    <source>
        <dbReference type="ARBA" id="ARBA00049811"/>
    </source>
</evidence>
<dbReference type="SMART" id="SM00969">
    <property type="entry name" value="SOCS_box"/>
    <property type="match status" value="1"/>
</dbReference>
<evidence type="ECO:0000256" key="13">
    <source>
        <dbReference type="ARBA" id="ARBA00049657"/>
    </source>
</evidence>
<evidence type="ECO:0000256" key="12">
    <source>
        <dbReference type="ARBA" id="ARBA00023298"/>
    </source>
</evidence>
<gene>
    <name evidence="18" type="ORF">JTE90_018888</name>
</gene>
<dbReference type="InterPro" id="IPR002110">
    <property type="entry name" value="Ankyrin_rpt"/>
</dbReference>
<comment type="similarity">
    <text evidence="13">Belongs to the cationic peptide 01 (latrotoxin) family. 03 (alpha-latrotoxin) subfamily.</text>
</comment>
<dbReference type="InterPro" id="IPR001496">
    <property type="entry name" value="SOCS_box"/>
</dbReference>
<evidence type="ECO:0000313" key="19">
    <source>
        <dbReference type="Proteomes" id="UP000827092"/>
    </source>
</evidence>
<dbReference type="Pfam" id="PF12796">
    <property type="entry name" value="Ank_2"/>
    <property type="match status" value="2"/>
</dbReference>
<feature type="repeat" description="ANK" evidence="16">
    <location>
        <begin position="83"/>
        <end position="110"/>
    </location>
</feature>
<dbReference type="PANTHER" id="PTHR24198:SF165">
    <property type="entry name" value="ANKYRIN REPEAT-CONTAINING PROTEIN-RELATED"/>
    <property type="match status" value="1"/>
</dbReference>
<comment type="subcellular location">
    <subcellularLocation>
        <location evidence="2">Secreted</location>
    </subcellularLocation>
    <subcellularLocation>
        <location evidence="1">Target cell membrane</location>
    </subcellularLocation>
</comment>
<keyword evidence="8" id="KW-0677">Repeat</keyword>
<dbReference type="PROSITE" id="PS50225">
    <property type="entry name" value="SOCS"/>
    <property type="match status" value="1"/>
</dbReference>
<dbReference type="SUPFAM" id="SSF48403">
    <property type="entry name" value="Ankyrin repeat"/>
    <property type="match status" value="1"/>
</dbReference>
<evidence type="ECO:0000256" key="10">
    <source>
        <dbReference type="ARBA" id="ARBA00023043"/>
    </source>
</evidence>
<keyword evidence="6" id="KW-0800">Toxin</keyword>
<keyword evidence="11" id="KW-0472">Membrane</keyword>
<keyword evidence="3" id="KW-0268">Exocytosis</keyword>
<dbReference type="EMBL" id="JAFNEN010000516">
    <property type="protein sequence ID" value="KAG8181421.1"/>
    <property type="molecule type" value="Genomic_DNA"/>
</dbReference>
<evidence type="ECO:0000256" key="3">
    <source>
        <dbReference type="ARBA" id="ARBA00022483"/>
    </source>
</evidence>
<evidence type="ECO:0000256" key="5">
    <source>
        <dbReference type="ARBA" id="ARBA00022537"/>
    </source>
</evidence>
<dbReference type="InterPro" id="IPR036770">
    <property type="entry name" value="Ankyrin_rpt-contain_sf"/>
</dbReference>
<keyword evidence="5" id="KW-1052">Target cell membrane</keyword>
<organism evidence="18 19">
    <name type="scientific">Oedothorax gibbosus</name>
    <dbReference type="NCBI Taxonomy" id="931172"/>
    <lineage>
        <taxon>Eukaryota</taxon>
        <taxon>Metazoa</taxon>
        <taxon>Ecdysozoa</taxon>
        <taxon>Arthropoda</taxon>
        <taxon>Chelicerata</taxon>
        <taxon>Arachnida</taxon>
        <taxon>Araneae</taxon>
        <taxon>Araneomorphae</taxon>
        <taxon>Entelegynae</taxon>
        <taxon>Araneoidea</taxon>
        <taxon>Linyphiidae</taxon>
        <taxon>Erigoninae</taxon>
        <taxon>Oedothorax</taxon>
    </lineage>
</organism>
<protein>
    <recommendedName>
        <fullName evidence="15">Alpha-latrotoxin</fullName>
    </recommendedName>
</protein>
<evidence type="ECO:0000256" key="7">
    <source>
        <dbReference type="ARBA" id="ARBA00022699"/>
    </source>
</evidence>
<dbReference type="GO" id="GO:0006887">
    <property type="term" value="P:exocytosis"/>
    <property type="evidence" value="ECO:0007669"/>
    <property type="project" value="UniProtKB-KW"/>
</dbReference>
<evidence type="ECO:0000259" key="17">
    <source>
        <dbReference type="PROSITE" id="PS50225"/>
    </source>
</evidence>
<dbReference type="Pfam" id="PF07525">
    <property type="entry name" value="SOCS_box"/>
    <property type="match status" value="1"/>
</dbReference>
<evidence type="ECO:0000256" key="9">
    <source>
        <dbReference type="ARBA" id="ARBA00023028"/>
    </source>
</evidence>
<evidence type="ECO:0000256" key="14">
    <source>
        <dbReference type="ARBA" id="ARBA00049715"/>
    </source>
</evidence>
<name>A0AAV6UCR8_9ARAC</name>
<evidence type="ECO:0000313" key="18">
    <source>
        <dbReference type="EMBL" id="KAG8181421.1"/>
    </source>
</evidence>
<keyword evidence="7" id="KW-0528">Neurotoxin</keyword>
<dbReference type="AlphaFoldDB" id="A0AAV6UCR8"/>
<keyword evidence="12" id="KW-1053">Target membrane</keyword>
<dbReference type="GO" id="GO:0044218">
    <property type="term" value="C:other organism cell membrane"/>
    <property type="evidence" value="ECO:0007669"/>
    <property type="project" value="UniProtKB-KW"/>
</dbReference>
<keyword evidence="9" id="KW-0638">Presynaptic neurotoxin</keyword>
<feature type="repeat" description="ANK" evidence="16">
    <location>
        <begin position="117"/>
        <end position="149"/>
    </location>
</feature>
<dbReference type="Proteomes" id="UP000827092">
    <property type="component" value="Unassembled WGS sequence"/>
</dbReference>
<dbReference type="GO" id="GO:0044231">
    <property type="term" value="C:host cell presynaptic membrane"/>
    <property type="evidence" value="ECO:0007669"/>
    <property type="project" value="UniProtKB-KW"/>
</dbReference>
<dbReference type="SMART" id="SM00248">
    <property type="entry name" value="ANK"/>
    <property type="match status" value="4"/>
</dbReference>
<sequence length="327" mass="36503">MDNTIIHNNHKMKGSKMWKIRISAGYSKKRSVELLLSHGADPNARDLQGLTPLMKACRNAEALEAVHTLISYGADVNAASLEDHKTSLHYAVLTGNLENARVLVDSGARVCFPLEKTRPPPLYYAVLRGSVEILDFLLDSGADINAGSTVVGSALHLALTEKVANQLEIVAKLLKRGANPNAITVMDDRPVLKPPIGEYLQSCEHPRLDVIRLMLRYGARIVLQCQKDHHLGILKVIHRIHLGMEPETFFLLLDASEKFDVSFVEQSRQMSDDQKSLLLERAFQPFSLQHAARIQLRKVLGWGPSFLDTVLNLPIPHSLRAYVLFEE</sequence>
<feature type="domain" description="SOCS box" evidence="17">
    <location>
        <begin position="279"/>
        <end position="327"/>
    </location>
</feature>
<evidence type="ECO:0000256" key="6">
    <source>
        <dbReference type="ARBA" id="ARBA00022656"/>
    </source>
</evidence>
<dbReference type="PROSITE" id="PS50088">
    <property type="entry name" value="ANK_REPEAT"/>
    <property type="match status" value="3"/>
</dbReference>
<dbReference type="PROSITE" id="PS50297">
    <property type="entry name" value="ANK_REP_REGION"/>
    <property type="match status" value="3"/>
</dbReference>
<evidence type="ECO:0000256" key="1">
    <source>
        <dbReference type="ARBA" id="ARBA00004175"/>
    </source>
</evidence>
<comment type="subunit">
    <text evidence="14">Homotetramer in membranes.</text>
</comment>
<keyword evidence="19" id="KW-1185">Reference proteome</keyword>
<evidence type="ECO:0000256" key="16">
    <source>
        <dbReference type="PROSITE-ProRule" id="PRU00023"/>
    </source>
</evidence>
<evidence type="ECO:0000256" key="11">
    <source>
        <dbReference type="ARBA" id="ARBA00023136"/>
    </source>
</evidence>
<keyword evidence="10 16" id="KW-0040">ANK repeat</keyword>
<dbReference type="GO" id="GO:0005576">
    <property type="term" value="C:extracellular region"/>
    <property type="evidence" value="ECO:0007669"/>
    <property type="project" value="UniProtKB-SubCell"/>
</dbReference>
<evidence type="ECO:0000256" key="2">
    <source>
        <dbReference type="ARBA" id="ARBA00004613"/>
    </source>
</evidence>
<proteinExistence type="inferred from homology"/>
<comment type="caution">
    <text evidence="18">The sequence shown here is derived from an EMBL/GenBank/DDBJ whole genome shotgun (WGS) entry which is preliminary data.</text>
</comment>
<keyword evidence="4" id="KW-0964">Secreted</keyword>
<evidence type="ECO:0000256" key="4">
    <source>
        <dbReference type="ARBA" id="ARBA00022525"/>
    </source>
</evidence>
<reference evidence="18 19" key="1">
    <citation type="journal article" date="2022" name="Nat. Ecol. Evol.">
        <title>A masculinizing supergene underlies an exaggerated male reproductive morph in a spider.</title>
        <authorList>
            <person name="Hendrickx F."/>
            <person name="De Corte Z."/>
            <person name="Sonet G."/>
            <person name="Van Belleghem S.M."/>
            <person name="Kostlbacher S."/>
            <person name="Vangestel C."/>
        </authorList>
    </citation>
    <scope>NUCLEOTIDE SEQUENCE [LARGE SCALE GENOMIC DNA]</scope>
    <source>
        <strain evidence="18">W744_W776</strain>
    </source>
</reference>
<dbReference type="Gene3D" id="1.25.40.20">
    <property type="entry name" value="Ankyrin repeat-containing domain"/>
    <property type="match status" value="1"/>
</dbReference>
<dbReference type="PANTHER" id="PTHR24198">
    <property type="entry name" value="ANKYRIN REPEAT AND PROTEIN KINASE DOMAIN-CONTAINING PROTEIN"/>
    <property type="match status" value="1"/>
</dbReference>